<gene>
    <name evidence="3" type="primary">dap_5</name>
    <name evidence="3" type="ORF">DYBT9275_05494</name>
</gene>
<dbReference type="Gene3D" id="3.40.710.10">
    <property type="entry name" value="DD-peptidase/beta-lactamase superfamily"/>
    <property type="match status" value="1"/>
</dbReference>
<proteinExistence type="predicted"/>
<comment type="caution">
    <text evidence="3">The sequence shown here is derived from an EMBL/GenBank/DDBJ whole genome shotgun (WGS) entry which is preliminary data.</text>
</comment>
<dbReference type="RefSeq" id="WP_215241874.1">
    <property type="nucleotide sequence ID" value="NZ_CAJRAF010000004.1"/>
</dbReference>
<dbReference type="Pfam" id="PF00144">
    <property type="entry name" value="Beta-lactamase"/>
    <property type="match status" value="1"/>
</dbReference>
<dbReference type="AlphaFoldDB" id="A0A916NNN9"/>
<feature type="signal peptide" evidence="1">
    <location>
        <begin position="1"/>
        <end position="20"/>
    </location>
</feature>
<protein>
    <submittedName>
        <fullName evidence="3">D-aminopeptidase</fullName>
        <ecNumber evidence="3">3.4.11.19</ecNumber>
    </submittedName>
</protein>
<dbReference type="InterPro" id="IPR050491">
    <property type="entry name" value="AmpC-like"/>
</dbReference>
<sequence length="439" mass="50065">MKLKLITTVTTFLFSLPIFAQNIDVQKIDSFVSHIENSNRGIGSVSIFKEGKEVYNRSFGQSKLENVQYNAETKYQIGSITKMITATLIFELIENSKLRLDDKLSKFYPNIPSSDKITIKNLLEHSSGLGDFTMKNDSIFWLTKKVSENEIFEEIIEQGVAFQPNEGIAYSNSGYYVLRKIVEKLNKKDYATIVAEKIAKPLNLKNFSSITPKTKNIFLSYGYNDKWEKITDFDFSNVVGVGDIVSTTKDLNIFLYNLFQLKILKKESVEQMKSDYTQKEAFGRGFMFISFYENVFYGHGGDTYGTHSLVSYNDKDNLGLAFAINGERFPHNDFAIGIFSIIYGKDYEFPIFNTISLKSEDLNKFLGTYSSPNFPLKISITKEGNTLKGQGTGQPAFILEAFETNKFKFDQARLQLEFLPEENKMILNQGGMKVEMNKE</sequence>
<feature type="chain" id="PRO_5037020301" evidence="1">
    <location>
        <begin position="21"/>
        <end position="439"/>
    </location>
</feature>
<dbReference type="SUPFAM" id="SSF56601">
    <property type="entry name" value="beta-lactamase/transpeptidase-like"/>
    <property type="match status" value="1"/>
</dbReference>
<keyword evidence="3" id="KW-0378">Hydrolase</keyword>
<dbReference type="Proteomes" id="UP000680038">
    <property type="component" value="Unassembled WGS sequence"/>
</dbReference>
<dbReference type="PANTHER" id="PTHR46825:SF9">
    <property type="entry name" value="BETA-LACTAMASE-RELATED DOMAIN-CONTAINING PROTEIN"/>
    <property type="match status" value="1"/>
</dbReference>
<keyword evidence="3" id="KW-0645">Protease</keyword>
<accession>A0A916NNN9</accession>
<evidence type="ECO:0000313" key="4">
    <source>
        <dbReference type="Proteomes" id="UP000680038"/>
    </source>
</evidence>
<dbReference type="EC" id="3.4.11.19" evidence="3"/>
<dbReference type="PANTHER" id="PTHR46825">
    <property type="entry name" value="D-ALANYL-D-ALANINE-CARBOXYPEPTIDASE/ENDOPEPTIDASE AMPH"/>
    <property type="match status" value="1"/>
</dbReference>
<evidence type="ECO:0000256" key="1">
    <source>
        <dbReference type="SAM" id="SignalP"/>
    </source>
</evidence>
<reference evidence="3" key="1">
    <citation type="submission" date="2021-04" db="EMBL/GenBank/DDBJ databases">
        <authorList>
            <person name="Rodrigo-Torres L."/>
            <person name="Arahal R. D."/>
            <person name="Lucena T."/>
        </authorList>
    </citation>
    <scope>NUCLEOTIDE SEQUENCE</scope>
    <source>
        <strain evidence="3">CECT 9275</strain>
    </source>
</reference>
<keyword evidence="1" id="KW-0732">Signal</keyword>
<keyword evidence="4" id="KW-1185">Reference proteome</keyword>
<feature type="domain" description="Beta-lactamase-related" evidence="2">
    <location>
        <begin position="44"/>
        <end position="329"/>
    </location>
</feature>
<dbReference type="InterPro" id="IPR001466">
    <property type="entry name" value="Beta-lactam-related"/>
</dbReference>
<dbReference type="EMBL" id="CAJRAF010000004">
    <property type="protein sequence ID" value="CAG5016189.1"/>
    <property type="molecule type" value="Genomic_DNA"/>
</dbReference>
<name>A0A916NNN9_9BACT</name>
<evidence type="ECO:0000259" key="2">
    <source>
        <dbReference type="Pfam" id="PF00144"/>
    </source>
</evidence>
<dbReference type="GO" id="GO:0004177">
    <property type="term" value="F:aminopeptidase activity"/>
    <property type="evidence" value="ECO:0007669"/>
    <property type="project" value="UniProtKB-KW"/>
</dbReference>
<organism evidence="3 4">
    <name type="scientific">Dyadobacter helix</name>
    <dbReference type="NCBI Taxonomy" id="2822344"/>
    <lineage>
        <taxon>Bacteria</taxon>
        <taxon>Pseudomonadati</taxon>
        <taxon>Bacteroidota</taxon>
        <taxon>Cytophagia</taxon>
        <taxon>Cytophagales</taxon>
        <taxon>Spirosomataceae</taxon>
        <taxon>Dyadobacter</taxon>
    </lineage>
</organism>
<evidence type="ECO:0000313" key="3">
    <source>
        <dbReference type="EMBL" id="CAG5016189.1"/>
    </source>
</evidence>
<keyword evidence="3" id="KW-0031">Aminopeptidase</keyword>
<dbReference type="InterPro" id="IPR012338">
    <property type="entry name" value="Beta-lactam/transpept-like"/>
</dbReference>